<dbReference type="InterPro" id="IPR047137">
    <property type="entry name" value="ORF3"/>
</dbReference>
<dbReference type="CDD" id="cd07817">
    <property type="entry name" value="SRPBCC_8"/>
    <property type="match status" value="1"/>
</dbReference>
<reference evidence="3 4" key="1">
    <citation type="submission" date="2016-10" db="EMBL/GenBank/DDBJ databases">
        <authorList>
            <person name="de Groot N.N."/>
        </authorList>
    </citation>
    <scope>NUCLEOTIDE SEQUENCE [LARGE SCALE GENOMIC DNA]</scope>
    <source>
        <strain evidence="3 4">DSM 22024</strain>
    </source>
</reference>
<evidence type="ECO:0000313" key="3">
    <source>
        <dbReference type="EMBL" id="SDS59408.1"/>
    </source>
</evidence>
<organism evidence="3 4">
    <name type="scientific">Actinopolymorpha singaporensis</name>
    <dbReference type="NCBI Taxonomy" id="117157"/>
    <lineage>
        <taxon>Bacteria</taxon>
        <taxon>Bacillati</taxon>
        <taxon>Actinomycetota</taxon>
        <taxon>Actinomycetes</taxon>
        <taxon>Propionibacteriales</taxon>
        <taxon>Actinopolymorphaceae</taxon>
        <taxon>Actinopolymorpha</taxon>
    </lineage>
</organism>
<dbReference type="SUPFAM" id="SSF55961">
    <property type="entry name" value="Bet v1-like"/>
    <property type="match status" value="1"/>
</dbReference>
<evidence type="ECO:0000259" key="2">
    <source>
        <dbReference type="Pfam" id="PF03364"/>
    </source>
</evidence>
<proteinExistence type="predicted"/>
<protein>
    <submittedName>
        <fullName evidence="3">Polyketide cyclase / dehydrase and lipid transport</fullName>
    </submittedName>
</protein>
<feature type="region of interest" description="Disordered" evidence="1">
    <location>
        <begin position="1"/>
        <end position="27"/>
    </location>
</feature>
<feature type="compositionally biased region" description="Acidic residues" evidence="1">
    <location>
        <begin position="288"/>
        <end position="351"/>
    </location>
</feature>
<dbReference type="Proteomes" id="UP000198983">
    <property type="component" value="Chromosome I"/>
</dbReference>
<feature type="region of interest" description="Disordered" evidence="1">
    <location>
        <begin position="282"/>
        <end position="372"/>
    </location>
</feature>
<sequence>MSQAGFGRARPDKVSLSDIGGGIRKAAGRNPATQRLFEAAQGFAAAKAEKVLGKVGDKVSGATKNLTGIAEGDDDGGGMVGEMVKETLSGSSPGKAAAKAGVQGLKEKVKGIFGRGKGKSSGGKYMNIVEDLYVPVPARMAYNHWTQYQDFPKWSKGVQSVDFDKEDETKSSWKAKIAWSNRNWKATTSDQIPDDRIVWRSEGQTVVNGAVSFHQLEDNLTQVLLLLEYHPHGFFEKTANLWRAQGRRARLDFKLFRHYVTVEADPEEEGWRGEIRDGELVRDHDEVMREEEEERERERGDEEEEERERERGDEEDEDRGEEDRGEEEDEDRDEEDESEEEDEDRDEEDEGERPPRQRQRPRERQRERSGRR</sequence>
<dbReference type="Pfam" id="PF03364">
    <property type="entry name" value="Polyketide_cyc"/>
    <property type="match status" value="1"/>
</dbReference>
<dbReference type="PANTHER" id="PTHR33824">
    <property type="entry name" value="POLYKETIDE CYCLASE/DEHYDRASE AND LIPID TRANSPORT SUPERFAMILY PROTEIN"/>
    <property type="match status" value="1"/>
</dbReference>
<feature type="domain" description="Coenzyme Q-binding protein COQ10 START" evidence="2">
    <location>
        <begin position="134"/>
        <end position="253"/>
    </location>
</feature>
<dbReference type="OrthoDB" id="3695445at2"/>
<evidence type="ECO:0000256" key="1">
    <source>
        <dbReference type="SAM" id="MobiDB-lite"/>
    </source>
</evidence>
<dbReference type="EMBL" id="LT629732">
    <property type="protein sequence ID" value="SDS59408.1"/>
    <property type="molecule type" value="Genomic_DNA"/>
</dbReference>
<dbReference type="InterPro" id="IPR005031">
    <property type="entry name" value="COQ10_START"/>
</dbReference>
<gene>
    <name evidence="3" type="ORF">SAMN04489717_3189</name>
</gene>
<dbReference type="PANTHER" id="PTHR33824:SF7">
    <property type="entry name" value="POLYKETIDE CYCLASE_DEHYDRASE AND LIPID TRANSPORT SUPERFAMILY PROTEIN"/>
    <property type="match status" value="1"/>
</dbReference>
<dbReference type="RefSeq" id="WP_092654450.1">
    <property type="nucleotide sequence ID" value="NZ_LT629732.1"/>
</dbReference>
<dbReference type="InterPro" id="IPR023393">
    <property type="entry name" value="START-like_dom_sf"/>
</dbReference>
<dbReference type="AlphaFoldDB" id="A0A1H1TGT5"/>
<dbReference type="STRING" id="117157.SAMN04489717_3189"/>
<evidence type="ECO:0000313" key="4">
    <source>
        <dbReference type="Proteomes" id="UP000198983"/>
    </source>
</evidence>
<accession>A0A1H1TGT5</accession>
<name>A0A1H1TGT5_9ACTN</name>
<keyword evidence="4" id="KW-1185">Reference proteome</keyword>
<feature type="compositionally biased region" description="Basic and acidic residues" evidence="1">
    <location>
        <begin position="352"/>
        <end position="372"/>
    </location>
</feature>
<dbReference type="Gene3D" id="3.30.530.20">
    <property type="match status" value="1"/>
</dbReference>